<gene>
    <name evidence="7" type="ORF">MBM_09421</name>
</gene>
<sequence length="501" mass="54883">MAAFADPESSAPTMAKHGTEWHSTSLPDTAAPSRAPSISNGAEVDLDLDLKAGAGLDEDHHIPGADLEKQNQHASCIDPATNIVSWDGPDDSESPMNFPRAKKWRITIMTAILTFCFGVSQEVMILGVSLYVAGFPCGPLLWGPLSEVYGRTQPLFLGFFLFPVTVAPNVANIMISRFLGGCFGAAPIAIDNIDRGLATAGFAGATFLGPIAGPIVGEFITQSHLGWRWTAWITLIMSAFFGIVGLFRIPETYTPILLKRRAERMRPRTGHYTPRSTSRPSICATSWKTTMQPMAMTLYSSLVYSILYLIFFAYPFSFQLVRGWSAGVSSLPFLGIFMGIVACCLYIAIDNNTRFARLLAAFPHPFIPESRLPPMMIGSVLLPAGLFWFAWTSDPSISWVLQVISGVFIGCGIYLVFFPSQIYVVDTYLLDANSALATSSCVRAAMAASFSLFATHMYEDLGVDWATSLLGFLCLAMMPFSVLFWLYGERLRMKGRFAFAL</sequence>
<dbReference type="CDD" id="cd17323">
    <property type="entry name" value="MFS_Tpo1_MDR_like"/>
    <property type="match status" value="1"/>
</dbReference>
<feature type="transmembrane region" description="Helical" evidence="6">
    <location>
        <begin position="296"/>
        <end position="316"/>
    </location>
</feature>
<feature type="transmembrane region" description="Helical" evidence="6">
    <location>
        <begin position="229"/>
        <end position="249"/>
    </location>
</feature>
<evidence type="ECO:0000313" key="8">
    <source>
        <dbReference type="Proteomes" id="UP000006753"/>
    </source>
</evidence>
<feature type="transmembrane region" description="Helical" evidence="6">
    <location>
        <begin position="155"/>
        <end position="175"/>
    </location>
</feature>
<dbReference type="HOGENOM" id="CLU_008455_11_6_1"/>
<feature type="transmembrane region" description="Helical" evidence="6">
    <location>
        <begin position="397"/>
        <end position="417"/>
    </location>
</feature>
<keyword evidence="8" id="KW-1185">Reference proteome</keyword>
<dbReference type="InterPro" id="IPR036259">
    <property type="entry name" value="MFS_trans_sf"/>
</dbReference>
<keyword evidence="2 6" id="KW-0812">Transmembrane</keyword>
<evidence type="ECO:0000256" key="1">
    <source>
        <dbReference type="ARBA" id="ARBA00004141"/>
    </source>
</evidence>
<dbReference type="OrthoDB" id="446368at2759"/>
<dbReference type="Gene3D" id="1.20.1250.20">
    <property type="entry name" value="MFS general substrate transporter like domains"/>
    <property type="match status" value="1"/>
</dbReference>
<dbReference type="InParanoid" id="K1WJI0"/>
<evidence type="ECO:0000256" key="3">
    <source>
        <dbReference type="ARBA" id="ARBA00022989"/>
    </source>
</evidence>
<dbReference type="OMA" id="MTVWITF"/>
<organism evidence="7 8">
    <name type="scientific">Marssonina brunnea f. sp. multigermtubi (strain MB_m1)</name>
    <name type="common">Marssonina leaf spot fungus</name>
    <dbReference type="NCBI Taxonomy" id="1072389"/>
    <lineage>
        <taxon>Eukaryota</taxon>
        <taxon>Fungi</taxon>
        <taxon>Dikarya</taxon>
        <taxon>Ascomycota</taxon>
        <taxon>Pezizomycotina</taxon>
        <taxon>Leotiomycetes</taxon>
        <taxon>Helotiales</taxon>
        <taxon>Drepanopezizaceae</taxon>
        <taxon>Drepanopeziza</taxon>
    </lineage>
</organism>
<dbReference type="GO" id="GO:0005886">
    <property type="term" value="C:plasma membrane"/>
    <property type="evidence" value="ECO:0007669"/>
    <property type="project" value="TreeGrafter"/>
</dbReference>
<evidence type="ECO:0000256" key="6">
    <source>
        <dbReference type="SAM" id="Phobius"/>
    </source>
</evidence>
<reference evidence="7 8" key="1">
    <citation type="journal article" date="2012" name="BMC Genomics">
        <title>Sequencing the genome of Marssonina brunnea reveals fungus-poplar co-evolution.</title>
        <authorList>
            <person name="Zhu S."/>
            <person name="Cao Y.-Z."/>
            <person name="Jiang C."/>
            <person name="Tan B.-Y."/>
            <person name="Wang Z."/>
            <person name="Feng S."/>
            <person name="Zhang L."/>
            <person name="Su X.-H."/>
            <person name="Brejova B."/>
            <person name="Vinar T."/>
            <person name="Xu M."/>
            <person name="Wang M.-X."/>
            <person name="Zhang S.-G."/>
            <person name="Huang M.-R."/>
            <person name="Wu R."/>
            <person name="Zhou Y."/>
        </authorList>
    </citation>
    <scope>NUCLEOTIDE SEQUENCE [LARGE SCALE GENOMIC DNA]</scope>
    <source>
        <strain evidence="7 8">MB_m1</strain>
    </source>
</reference>
<dbReference type="Pfam" id="PF07690">
    <property type="entry name" value="MFS_1"/>
    <property type="match status" value="1"/>
</dbReference>
<evidence type="ECO:0000313" key="7">
    <source>
        <dbReference type="EMBL" id="EKD12387.1"/>
    </source>
</evidence>
<dbReference type="KEGG" id="mbe:MBM_09421"/>
<evidence type="ECO:0008006" key="9">
    <source>
        <dbReference type="Google" id="ProtNLM"/>
    </source>
</evidence>
<dbReference type="GO" id="GO:0022857">
    <property type="term" value="F:transmembrane transporter activity"/>
    <property type="evidence" value="ECO:0007669"/>
    <property type="project" value="InterPro"/>
</dbReference>
<keyword evidence="3 6" id="KW-1133">Transmembrane helix</keyword>
<proteinExistence type="predicted"/>
<dbReference type="SUPFAM" id="SSF103473">
    <property type="entry name" value="MFS general substrate transporter"/>
    <property type="match status" value="1"/>
</dbReference>
<evidence type="ECO:0000256" key="2">
    <source>
        <dbReference type="ARBA" id="ARBA00022692"/>
    </source>
</evidence>
<dbReference type="PANTHER" id="PTHR23502:SF47">
    <property type="entry name" value="MAJOR FACILITATOR SUPERFAMILY (MFS) PROFILE DOMAIN-CONTAINING PROTEIN-RELATED"/>
    <property type="match status" value="1"/>
</dbReference>
<evidence type="ECO:0000256" key="5">
    <source>
        <dbReference type="SAM" id="MobiDB-lite"/>
    </source>
</evidence>
<feature type="transmembrane region" description="Helical" evidence="6">
    <location>
        <begin position="465"/>
        <end position="487"/>
    </location>
</feature>
<protein>
    <recommendedName>
        <fullName evidence="9">Major facilitator superfamily (MFS) profile domain-containing protein</fullName>
    </recommendedName>
</protein>
<feature type="transmembrane region" description="Helical" evidence="6">
    <location>
        <begin position="429"/>
        <end position="453"/>
    </location>
</feature>
<name>K1WJI0_MARBU</name>
<dbReference type="AlphaFoldDB" id="K1WJI0"/>
<dbReference type="PANTHER" id="PTHR23502">
    <property type="entry name" value="MAJOR FACILITATOR SUPERFAMILY"/>
    <property type="match status" value="1"/>
</dbReference>
<comment type="subcellular location">
    <subcellularLocation>
        <location evidence="1">Membrane</location>
        <topology evidence="1">Multi-pass membrane protein</topology>
    </subcellularLocation>
</comment>
<dbReference type="Proteomes" id="UP000006753">
    <property type="component" value="Unassembled WGS sequence"/>
</dbReference>
<feature type="transmembrane region" description="Helical" evidence="6">
    <location>
        <begin position="196"/>
        <end position="217"/>
    </location>
</feature>
<evidence type="ECO:0000256" key="4">
    <source>
        <dbReference type="ARBA" id="ARBA00023136"/>
    </source>
</evidence>
<accession>K1WJI0</accession>
<dbReference type="eggNOG" id="KOG0255">
    <property type="taxonomic scope" value="Eukaryota"/>
</dbReference>
<dbReference type="EMBL" id="JH921458">
    <property type="protein sequence ID" value="EKD12387.1"/>
    <property type="molecule type" value="Genomic_DNA"/>
</dbReference>
<feature type="region of interest" description="Disordered" evidence="5">
    <location>
        <begin position="1"/>
        <end position="38"/>
    </location>
</feature>
<feature type="transmembrane region" description="Helical" evidence="6">
    <location>
        <begin position="328"/>
        <end position="349"/>
    </location>
</feature>
<dbReference type="InterPro" id="IPR011701">
    <property type="entry name" value="MFS"/>
</dbReference>
<feature type="transmembrane region" description="Helical" evidence="6">
    <location>
        <begin position="106"/>
        <end position="135"/>
    </location>
</feature>
<feature type="transmembrane region" description="Helical" evidence="6">
    <location>
        <begin position="370"/>
        <end position="391"/>
    </location>
</feature>
<keyword evidence="4 6" id="KW-0472">Membrane</keyword>